<protein>
    <submittedName>
        <fullName evidence="1">Suppressor of fused protein (SUFU)</fullName>
    </submittedName>
</protein>
<dbReference type="Proteomes" id="UP000035548">
    <property type="component" value="Chromosome"/>
</dbReference>
<accession>A0A0G3HA29</accession>
<name>A0A0G3HA29_9CORY</name>
<dbReference type="RefSeq" id="WP_052843953.1">
    <property type="nucleotide sequence ID" value="NZ_CP011546.1"/>
</dbReference>
<dbReference type="EMBL" id="CP011546">
    <property type="protein sequence ID" value="AKK10159.1"/>
    <property type="molecule type" value="Genomic_DNA"/>
</dbReference>
<dbReference type="AlphaFoldDB" id="A0A0G3HA29"/>
<sequence length="186" mass="19406">MRPDATADWLGGIVPAPLDVREVAGMTVAAARLDDGRSVASTLDFAAIDTGLLLADNPSQEVRCELLTCARVPVGAAVGVVLATGSLLADAAGSLPARPGVLVPGVGERAGVGHLAGATVRHGLLTVPQLWGGDTPQVSEEGRLTLMLEVLMITDDEYEVACDRGAEALLTRLRRRGSDLANWYRE</sequence>
<gene>
    <name evidence="1" type="ORF">CUTER_00685</name>
</gene>
<proteinExistence type="predicted"/>
<dbReference type="KEGG" id="cut:CUTER_00685"/>
<dbReference type="STRING" id="1072256.CUTER_00685"/>
<reference evidence="2" key="2">
    <citation type="submission" date="2015-05" db="EMBL/GenBank/DDBJ databases">
        <title>Complete genome sequence of Corynebacterium uterequi DSM 45634, isolated from the uterus of a maiden mare.</title>
        <authorList>
            <person name="Ruckert C."/>
            <person name="Albersmeier A."/>
            <person name="Winkler A."/>
            <person name="Tauch A."/>
        </authorList>
    </citation>
    <scope>NUCLEOTIDE SEQUENCE [LARGE SCALE GENOMIC DNA]</scope>
    <source>
        <strain evidence="2">DSM 45634</strain>
    </source>
</reference>
<evidence type="ECO:0000313" key="1">
    <source>
        <dbReference type="EMBL" id="AKK10159.1"/>
    </source>
</evidence>
<keyword evidence="2" id="KW-1185">Reference proteome</keyword>
<dbReference type="OrthoDB" id="4426448at2"/>
<organism evidence="1 2">
    <name type="scientific">Corynebacterium uterequi</name>
    <dbReference type="NCBI Taxonomy" id="1072256"/>
    <lineage>
        <taxon>Bacteria</taxon>
        <taxon>Bacillati</taxon>
        <taxon>Actinomycetota</taxon>
        <taxon>Actinomycetes</taxon>
        <taxon>Mycobacteriales</taxon>
        <taxon>Corynebacteriaceae</taxon>
        <taxon>Corynebacterium</taxon>
    </lineage>
</organism>
<evidence type="ECO:0000313" key="2">
    <source>
        <dbReference type="Proteomes" id="UP000035548"/>
    </source>
</evidence>
<dbReference type="PATRIC" id="fig|1072256.5.peg.126"/>
<reference evidence="1 2" key="1">
    <citation type="journal article" date="2015" name="Genome Announc.">
        <title>Virulence Factor Genes Detected in the Complete Genome Sequence of Corynebacterium uterequi DSM 45634, Isolated from the Uterus of a Maiden Mare.</title>
        <authorList>
            <person name="Ruckert C."/>
            <person name="Kriete M."/>
            <person name="Jaenicke S."/>
            <person name="Winkler A."/>
            <person name="Tauch A."/>
        </authorList>
    </citation>
    <scope>NUCLEOTIDE SEQUENCE [LARGE SCALE GENOMIC DNA]</scope>
    <source>
        <strain evidence="1 2">DSM 45634</strain>
    </source>
</reference>